<dbReference type="Proteomes" id="UP000053424">
    <property type="component" value="Unassembled WGS sequence"/>
</dbReference>
<proteinExistence type="predicted"/>
<dbReference type="HOGENOM" id="CLU_2441104_0_0_1"/>
<keyword evidence="3" id="KW-1185">Reference proteome</keyword>
<accession>A0A0C3BV01</accession>
<reference evidence="3" key="2">
    <citation type="submission" date="2015-01" db="EMBL/GenBank/DDBJ databases">
        <title>Evolutionary Origins and Diversification of the Mycorrhizal Mutualists.</title>
        <authorList>
            <consortium name="DOE Joint Genome Institute"/>
            <consortium name="Mycorrhizal Genomics Consortium"/>
            <person name="Kohler A."/>
            <person name="Kuo A."/>
            <person name="Nagy L.G."/>
            <person name="Floudas D."/>
            <person name="Copeland A."/>
            <person name="Barry K.W."/>
            <person name="Cichocki N."/>
            <person name="Veneault-Fourrey C."/>
            <person name="LaButti K."/>
            <person name="Lindquist E.A."/>
            <person name="Lipzen A."/>
            <person name="Lundell T."/>
            <person name="Morin E."/>
            <person name="Murat C."/>
            <person name="Riley R."/>
            <person name="Ohm R."/>
            <person name="Sun H."/>
            <person name="Tunlid A."/>
            <person name="Henrissat B."/>
            <person name="Grigoriev I.V."/>
            <person name="Hibbett D.S."/>
            <person name="Martin F."/>
        </authorList>
    </citation>
    <scope>NUCLEOTIDE SEQUENCE [LARGE SCALE GENOMIC DNA]</scope>
    <source>
        <strain evidence="3">h7</strain>
    </source>
</reference>
<evidence type="ECO:0000313" key="2">
    <source>
        <dbReference type="EMBL" id="KIM40495.1"/>
    </source>
</evidence>
<protein>
    <submittedName>
        <fullName evidence="2">Uncharacterized protein</fullName>
    </submittedName>
</protein>
<evidence type="ECO:0000313" key="3">
    <source>
        <dbReference type="Proteomes" id="UP000053424"/>
    </source>
</evidence>
<name>A0A0C3BV01_HEBCY</name>
<feature type="compositionally biased region" description="Basic and acidic residues" evidence="1">
    <location>
        <begin position="68"/>
        <end position="77"/>
    </location>
</feature>
<sequence length="90" mass="10194">MATSRQNSSLFPTRGSPAKKLSCHILFCMRVCKVNAEEMREVSSWEDTDLECEANSNKKKMVPKSNMKRAERVEKPAGVRKKPCISRAGY</sequence>
<evidence type="ECO:0000256" key="1">
    <source>
        <dbReference type="SAM" id="MobiDB-lite"/>
    </source>
</evidence>
<organism evidence="2 3">
    <name type="scientific">Hebeloma cylindrosporum</name>
    <dbReference type="NCBI Taxonomy" id="76867"/>
    <lineage>
        <taxon>Eukaryota</taxon>
        <taxon>Fungi</taxon>
        <taxon>Dikarya</taxon>
        <taxon>Basidiomycota</taxon>
        <taxon>Agaricomycotina</taxon>
        <taxon>Agaricomycetes</taxon>
        <taxon>Agaricomycetidae</taxon>
        <taxon>Agaricales</taxon>
        <taxon>Agaricineae</taxon>
        <taxon>Hymenogastraceae</taxon>
        <taxon>Hebeloma</taxon>
    </lineage>
</organism>
<feature type="region of interest" description="Disordered" evidence="1">
    <location>
        <begin position="61"/>
        <end position="90"/>
    </location>
</feature>
<dbReference type="EMBL" id="KN831782">
    <property type="protein sequence ID" value="KIM40495.1"/>
    <property type="molecule type" value="Genomic_DNA"/>
</dbReference>
<dbReference type="AlphaFoldDB" id="A0A0C3BV01"/>
<reference evidence="2 3" key="1">
    <citation type="submission" date="2014-04" db="EMBL/GenBank/DDBJ databases">
        <authorList>
            <consortium name="DOE Joint Genome Institute"/>
            <person name="Kuo A."/>
            <person name="Gay G."/>
            <person name="Dore J."/>
            <person name="Kohler A."/>
            <person name="Nagy L.G."/>
            <person name="Floudas D."/>
            <person name="Copeland A."/>
            <person name="Barry K.W."/>
            <person name="Cichocki N."/>
            <person name="Veneault-Fourrey C."/>
            <person name="LaButti K."/>
            <person name="Lindquist E.A."/>
            <person name="Lipzen A."/>
            <person name="Lundell T."/>
            <person name="Morin E."/>
            <person name="Murat C."/>
            <person name="Sun H."/>
            <person name="Tunlid A."/>
            <person name="Henrissat B."/>
            <person name="Grigoriev I.V."/>
            <person name="Hibbett D.S."/>
            <person name="Martin F."/>
            <person name="Nordberg H.P."/>
            <person name="Cantor M.N."/>
            <person name="Hua S.X."/>
        </authorList>
    </citation>
    <scope>NUCLEOTIDE SEQUENCE [LARGE SCALE GENOMIC DNA]</scope>
    <source>
        <strain evidence="3">h7</strain>
    </source>
</reference>
<gene>
    <name evidence="2" type="ORF">M413DRAFT_162692</name>
</gene>